<dbReference type="PANTHER" id="PTHR36577">
    <property type="entry name" value="DUF521 DOMAIN PROTEIN (AFU_ORTHOLOGUE AFUA_6G00490)"/>
    <property type="match status" value="1"/>
</dbReference>
<organism evidence="9 10">
    <name type="scientific">Methanothermobacter tenebrarum</name>
    <dbReference type="NCBI Taxonomy" id="680118"/>
    <lineage>
        <taxon>Archaea</taxon>
        <taxon>Methanobacteriati</taxon>
        <taxon>Methanobacteriota</taxon>
        <taxon>Methanomada group</taxon>
        <taxon>Methanobacteria</taxon>
        <taxon>Methanobacteriales</taxon>
        <taxon>Methanobacteriaceae</taxon>
        <taxon>Methanothermobacter</taxon>
    </lineage>
</organism>
<evidence type="ECO:0000259" key="8">
    <source>
        <dbReference type="Pfam" id="PF01989"/>
    </source>
</evidence>
<dbReference type="PIRSF" id="PIRSF004966">
    <property type="entry name" value="UCP004966"/>
    <property type="match status" value="1"/>
</dbReference>
<sequence length="133" mass="14189">MDIKCRVLSEGIGRGKALVSTEPLSFLGGVDPKTGTIIDPRHPLHGENLKDRILIIPGGKGSTVGSYVIFQLAKNKKAPAAIICKQAEPIIATGVIMAGIPLVDQPEEDVMKIIRDSMEVEVDGYSGIIRTTP</sequence>
<accession>A0ABN6PHP3</accession>
<gene>
    <name evidence="9" type="ORF">MTTB_15270</name>
</gene>
<evidence type="ECO:0000256" key="7">
    <source>
        <dbReference type="HAMAP-Rule" id="MF_00078"/>
    </source>
</evidence>
<evidence type="ECO:0000256" key="2">
    <source>
        <dbReference type="ARBA" id="ARBA00023229"/>
    </source>
</evidence>
<protein>
    <recommendedName>
        <fullName evidence="7">Phosphomevalonate dehydratase small subunit</fullName>
        <shortName evidence="7">PMDh small subunit</shortName>
        <shortName evidence="7">PMDh-S</shortName>
        <ecNumber evidence="7">4.2.1.182</ecNumber>
    </recommendedName>
</protein>
<evidence type="ECO:0000256" key="3">
    <source>
        <dbReference type="ARBA" id="ARBA00023239"/>
    </source>
</evidence>
<dbReference type="InterPro" id="IPR020794">
    <property type="entry name" value="PMDh_S"/>
</dbReference>
<dbReference type="GeneID" id="71966058"/>
<comment type="subunit">
    <text evidence="6 7">Heterodimer composed of a large subunit (PMDh-L) and a small subunit (PMDh-S).</text>
</comment>
<dbReference type="SUPFAM" id="SSF52016">
    <property type="entry name" value="LeuD/IlvD-like"/>
    <property type="match status" value="1"/>
</dbReference>
<dbReference type="RefSeq" id="WP_248564439.1">
    <property type="nucleotide sequence ID" value="NZ_AP025698.1"/>
</dbReference>
<dbReference type="InterPro" id="IPR002840">
    <property type="entry name" value="PMDh-S-like_dom"/>
</dbReference>
<dbReference type="HAMAP" id="MF_00078">
    <property type="entry name" value="PMDh_S"/>
    <property type="match status" value="1"/>
</dbReference>
<comment type="pathway">
    <text evidence="1 7">Isoprenoid biosynthesis; isopentenyl diphosphate biosynthesis via mevalonate pathway.</text>
</comment>
<dbReference type="PANTHER" id="PTHR36577:SF3">
    <property type="entry name" value="DUF521 DOMAIN PROTEIN (AFU_ORTHOLOGUE AFUA_6G00490)"/>
    <property type="match status" value="1"/>
</dbReference>
<dbReference type="EC" id="4.2.1.182" evidence="7"/>
<feature type="domain" description="Phosphomevalonate dehydratase small subunit-like" evidence="8">
    <location>
        <begin position="24"/>
        <end position="103"/>
    </location>
</feature>
<reference evidence="9 10" key="1">
    <citation type="submission" date="2022-04" db="EMBL/GenBank/DDBJ databases">
        <title>Complete genome of Methanothermobacter tenebrarum strain RMAS.</title>
        <authorList>
            <person name="Nakamura K."/>
            <person name="Oshima K."/>
            <person name="Hattori M."/>
            <person name="Kamagata Y."/>
            <person name="Takamizawa K."/>
        </authorList>
    </citation>
    <scope>NUCLEOTIDE SEQUENCE [LARGE SCALE GENOMIC DNA]</scope>
    <source>
        <strain evidence="9 10">RMAS</strain>
    </source>
</reference>
<evidence type="ECO:0000256" key="1">
    <source>
        <dbReference type="ARBA" id="ARBA00005092"/>
    </source>
</evidence>
<keyword evidence="10" id="KW-1185">Reference proteome</keyword>
<dbReference type="EMBL" id="AP025698">
    <property type="protein sequence ID" value="BDH80148.1"/>
    <property type="molecule type" value="Genomic_DNA"/>
</dbReference>
<proteinExistence type="inferred from homology"/>
<dbReference type="InterPro" id="IPR012016">
    <property type="entry name" value="PMDh-S-like"/>
</dbReference>
<keyword evidence="2 7" id="KW-0414">Isoprene biosynthesis</keyword>
<evidence type="ECO:0000256" key="6">
    <source>
        <dbReference type="ARBA" id="ARBA00046520"/>
    </source>
</evidence>
<dbReference type="CDD" id="cd01356">
    <property type="entry name" value="AcnX_swivel"/>
    <property type="match status" value="1"/>
</dbReference>
<evidence type="ECO:0000313" key="10">
    <source>
        <dbReference type="Proteomes" id="UP000831817"/>
    </source>
</evidence>
<feature type="active site" description="Proton acceptor" evidence="7">
    <location>
        <position position="62"/>
    </location>
</feature>
<dbReference type="Pfam" id="PF01989">
    <property type="entry name" value="AcnX_swivel_put"/>
    <property type="match status" value="1"/>
</dbReference>
<keyword evidence="3 7" id="KW-0456">Lyase</keyword>
<comment type="catalytic activity">
    <reaction evidence="4">
        <text>(R)-5-phosphomevalonate = (2E)-3-methyl-5-phosphooxypent-2-enoate + H2O</text>
        <dbReference type="Rhea" id="RHEA:78975"/>
        <dbReference type="ChEBI" id="CHEBI:15377"/>
        <dbReference type="ChEBI" id="CHEBI:58146"/>
        <dbReference type="ChEBI" id="CHEBI:229665"/>
        <dbReference type="EC" id="4.2.1.182"/>
    </reaction>
    <physiologicalReaction direction="left-to-right" evidence="4">
        <dbReference type="Rhea" id="RHEA:78976"/>
    </physiologicalReaction>
</comment>
<evidence type="ECO:0000256" key="4">
    <source>
        <dbReference type="ARBA" id="ARBA00045120"/>
    </source>
</evidence>
<comment type="similarity">
    <text evidence="7">Belongs to the AcnX type II small subunit family.</text>
</comment>
<evidence type="ECO:0000256" key="5">
    <source>
        <dbReference type="ARBA" id="ARBA00045299"/>
    </source>
</evidence>
<dbReference type="Proteomes" id="UP000831817">
    <property type="component" value="Chromosome"/>
</dbReference>
<dbReference type="NCBIfam" id="NF003046">
    <property type="entry name" value="PRK03955.1"/>
    <property type="match status" value="1"/>
</dbReference>
<dbReference type="Gene3D" id="3.50.30.10">
    <property type="entry name" value="Phosphohistidine domain"/>
    <property type="match status" value="1"/>
</dbReference>
<name>A0ABN6PHP3_9EURY</name>
<comment type="function">
    <text evidence="5 7">Component of a hydro-lyase that catalyzes the dehydration of mevalonate 5-phosphate (MVA5P) to form trans-anhydromevalonate 5-phosphate (tAHMP). Involved in the archaeal mevalonate (MVA) pathway, which provides fundamental precursors for isoprenoid biosynthesis, such as isopentenyl diphosphate (IPP) and dimethylallyl diphosphate (DMAPP).</text>
</comment>
<evidence type="ECO:0000313" key="9">
    <source>
        <dbReference type="EMBL" id="BDH80148.1"/>
    </source>
</evidence>